<protein>
    <recommendedName>
        <fullName evidence="3">Protein kinase domain-containing protein</fullName>
    </recommendedName>
</protein>
<evidence type="ECO:0000256" key="1">
    <source>
        <dbReference type="ARBA" id="ARBA00008171"/>
    </source>
</evidence>
<dbReference type="SUPFAM" id="SSF52540">
    <property type="entry name" value="P-loop containing nucleoside triphosphate hydrolases"/>
    <property type="match status" value="1"/>
</dbReference>
<name>A0A1J8PQY9_9AGAM</name>
<evidence type="ECO:0000313" key="4">
    <source>
        <dbReference type="EMBL" id="OJA10179.1"/>
    </source>
</evidence>
<feature type="region of interest" description="Disordered" evidence="2">
    <location>
        <begin position="299"/>
        <end position="352"/>
    </location>
</feature>
<dbReference type="GO" id="GO:0005525">
    <property type="term" value="F:GTP binding"/>
    <property type="evidence" value="ECO:0007669"/>
    <property type="project" value="InterPro"/>
</dbReference>
<dbReference type="Gene3D" id="1.10.510.10">
    <property type="entry name" value="Transferase(Phosphotransferase) domain 1"/>
    <property type="match status" value="1"/>
</dbReference>
<comment type="similarity">
    <text evidence="1">Belongs to the protein kinase superfamily. TKL Ser/Thr protein kinase family. ROCO subfamily.</text>
</comment>
<sequence length="579" mass="64111">MKGLRLTPEDDTPSDFTSQISDKLRVRSPIRTGSFGEVYRCTIESSKGQTEAAVKVFKIDPMKDMEKIQKRIRRELKVWVRLKHSTIVPLLGTAQVESSSLALVSQWMPSGTLCEYLEKQATIISPSARVGLANGIAEGLDYLHTKNVIHGDLHPGNVLIGDSGNPCLTDFGLATVAGDEELQLTTLTAECILNSRWRAPEVIGIDHSPERPTFKSDIYSFGSVMFFIISGDIPWKEKKQSHQICIELSKRLLPARPDNILDNHWNLIQKCWSWDPRHRPGSAEVLKNLISEGIAARTRDTPQDYRSQSGNAVPHGEHEWRKPSAYTPTTPVIQGSSDTPGPSVMMSADPKQEYRGPPRNVVLYGECGMGKTSLITLITSRGIAKTSPDSFACTTTITPQYDVTIKGQCFRLWDTTAGLNERSRGVVPAAVAERTLTAFLRGLNKEDGVHLLIYCVRGTRAIGAPQTNYKTFSSVIGDSKVPTVIVATCVEDFRPVMTQWWHKNKDHLSEDGVHFSGYACVTTLSGGPANSPDIRRCHAQSYEDVCGLILDHCSDTPHKIWGTDIKDQRNFVQKLACLP</sequence>
<dbReference type="PROSITE" id="PS50011">
    <property type="entry name" value="PROTEIN_KINASE_DOM"/>
    <property type="match status" value="1"/>
</dbReference>
<comment type="caution">
    <text evidence="4">The sequence shown here is derived from an EMBL/GenBank/DDBJ whole genome shotgun (WGS) entry which is preliminary data.</text>
</comment>
<dbReference type="PANTHER" id="PTHR44329">
    <property type="entry name" value="SERINE/THREONINE-PROTEIN KINASE TNNI3K-RELATED"/>
    <property type="match status" value="1"/>
</dbReference>
<proteinExistence type="inferred from homology"/>
<dbReference type="InterPro" id="IPR027417">
    <property type="entry name" value="P-loop_NTPase"/>
</dbReference>
<dbReference type="InterPro" id="IPR000719">
    <property type="entry name" value="Prot_kinase_dom"/>
</dbReference>
<dbReference type="EMBL" id="LVVM01005572">
    <property type="protein sequence ID" value="OJA10179.1"/>
    <property type="molecule type" value="Genomic_DNA"/>
</dbReference>
<dbReference type="GO" id="GO:0005524">
    <property type="term" value="F:ATP binding"/>
    <property type="evidence" value="ECO:0007669"/>
    <property type="project" value="InterPro"/>
</dbReference>
<dbReference type="Pfam" id="PF01926">
    <property type="entry name" value="MMR_HSR1"/>
    <property type="match status" value="1"/>
</dbReference>
<dbReference type="Pfam" id="PF07714">
    <property type="entry name" value="PK_Tyr_Ser-Thr"/>
    <property type="match status" value="1"/>
</dbReference>
<dbReference type="InterPro" id="IPR001245">
    <property type="entry name" value="Ser-Thr/Tyr_kinase_cat_dom"/>
</dbReference>
<dbReference type="InterPro" id="IPR006073">
    <property type="entry name" value="GTP-bd"/>
</dbReference>
<accession>A0A1J8PQY9</accession>
<gene>
    <name evidence="4" type="ORF">AZE42_01816</name>
</gene>
<evidence type="ECO:0000256" key="2">
    <source>
        <dbReference type="SAM" id="MobiDB-lite"/>
    </source>
</evidence>
<dbReference type="Proteomes" id="UP000183567">
    <property type="component" value="Unassembled WGS sequence"/>
</dbReference>
<dbReference type="InterPro" id="IPR051681">
    <property type="entry name" value="Ser/Thr_Kinases-Pseudokinases"/>
</dbReference>
<dbReference type="InterPro" id="IPR011009">
    <property type="entry name" value="Kinase-like_dom_sf"/>
</dbReference>
<evidence type="ECO:0000259" key="3">
    <source>
        <dbReference type="PROSITE" id="PS50011"/>
    </source>
</evidence>
<feature type="compositionally biased region" description="Polar residues" evidence="2">
    <location>
        <begin position="326"/>
        <end position="340"/>
    </location>
</feature>
<dbReference type="OrthoDB" id="8954335at2759"/>
<dbReference type="SUPFAM" id="SSF56112">
    <property type="entry name" value="Protein kinase-like (PK-like)"/>
    <property type="match status" value="1"/>
</dbReference>
<dbReference type="AlphaFoldDB" id="A0A1J8PQY9"/>
<keyword evidence="5" id="KW-1185">Reference proteome</keyword>
<reference evidence="4 5" key="1">
    <citation type="submission" date="2016-03" db="EMBL/GenBank/DDBJ databases">
        <title>Comparative genomics of the ectomycorrhizal sister species Rhizopogon vinicolor and Rhizopogon vesiculosus (Basidiomycota: Boletales) reveals a divergence of the mating type B locus.</title>
        <authorList>
            <person name="Mujic A.B."/>
            <person name="Kuo A."/>
            <person name="Tritt A."/>
            <person name="Lipzen A."/>
            <person name="Chen C."/>
            <person name="Johnson J."/>
            <person name="Sharma A."/>
            <person name="Barry K."/>
            <person name="Grigoriev I.V."/>
            <person name="Spatafora J.W."/>
        </authorList>
    </citation>
    <scope>NUCLEOTIDE SEQUENCE [LARGE SCALE GENOMIC DNA]</scope>
    <source>
        <strain evidence="4 5">AM-OR11-056</strain>
    </source>
</reference>
<dbReference type="STRING" id="180088.A0A1J8PQY9"/>
<evidence type="ECO:0000313" key="5">
    <source>
        <dbReference type="Proteomes" id="UP000183567"/>
    </source>
</evidence>
<feature type="domain" description="Protein kinase" evidence="3">
    <location>
        <begin position="24"/>
        <end position="294"/>
    </location>
</feature>
<dbReference type="GO" id="GO:0004674">
    <property type="term" value="F:protein serine/threonine kinase activity"/>
    <property type="evidence" value="ECO:0007669"/>
    <property type="project" value="TreeGrafter"/>
</dbReference>
<organism evidence="4 5">
    <name type="scientific">Rhizopogon vesiculosus</name>
    <dbReference type="NCBI Taxonomy" id="180088"/>
    <lineage>
        <taxon>Eukaryota</taxon>
        <taxon>Fungi</taxon>
        <taxon>Dikarya</taxon>
        <taxon>Basidiomycota</taxon>
        <taxon>Agaricomycotina</taxon>
        <taxon>Agaricomycetes</taxon>
        <taxon>Agaricomycetidae</taxon>
        <taxon>Boletales</taxon>
        <taxon>Suillineae</taxon>
        <taxon>Rhizopogonaceae</taxon>
        <taxon>Rhizopogon</taxon>
    </lineage>
</organism>
<dbReference type="Gene3D" id="3.40.50.300">
    <property type="entry name" value="P-loop containing nucleotide triphosphate hydrolases"/>
    <property type="match status" value="1"/>
</dbReference>